<dbReference type="InterPro" id="IPR048958">
    <property type="entry name" value="Polysacc_lyase_14"/>
</dbReference>
<dbReference type="Proteomes" id="UP000309848">
    <property type="component" value="Unassembled WGS sequence"/>
</dbReference>
<keyword evidence="4" id="KW-1185">Reference proteome</keyword>
<accession>A0A4S1WVP4</accession>
<evidence type="ECO:0000259" key="2">
    <source>
        <dbReference type="Pfam" id="PF21294"/>
    </source>
</evidence>
<dbReference type="AlphaFoldDB" id="A0A4S1WVP4"/>
<name>A0A4S1WVP4_9SPHN</name>
<dbReference type="OrthoDB" id="7552220at2"/>
<feature type="chain" id="PRO_5020467847" description="Polysaccharide lyase 14 domain-containing protein" evidence="1">
    <location>
        <begin position="19"/>
        <end position="269"/>
    </location>
</feature>
<evidence type="ECO:0000313" key="3">
    <source>
        <dbReference type="EMBL" id="TGX46330.1"/>
    </source>
</evidence>
<dbReference type="Gene3D" id="2.60.120.200">
    <property type="match status" value="1"/>
</dbReference>
<gene>
    <name evidence="3" type="ORF">E5A74_04040</name>
</gene>
<evidence type="ECO:0000256" key="1">
    <source>
        <dbReference type="SAM" id="SignalP"/>
    </source>
</evidence>
<dbReference type="RefSeq" id="WP_135982942.1">
    <property type="nucleotide sequence ID" value="NZ_JAASQM010000001.1"/>
</dbReference>
<sequence length="269" mass="28990">MKRPAAAVLALGVLTASAGGSHAPSKPVLAEDFESDRGAVYRILTRDPRLIVVAGAGVGGGRALRTTYAGGPTGSDGTAHEIPLGEAGGEYTLNYDVRFDRDFQFVRGGKMHGLGPAEPVTGGNGVRPDGWSARVMWRELGRPVTYTYHQDQRGTYGDDGPEARPFAFALDRYYAISLHVRLNDAADRREGSVRLYVDGVLVSAQEKIRLRGGSGEAGLISTFLFHTFHGGHDPSWAPRNAAGDYAEVHAWFDNIAVYRGERIRPRPGA</sequence>
<feature type="signal peptide" evidence="1">
    <location>
        <begin position="1"/>
        <end position="18"/>
    </location>
</feature>
<feature type="domain" description="Polysaccharide lyase 14" evidence="2">
    <location>
        <begin position="89"/>
        <end position="241"/>
    </location>
</feature>
<protein>
    <recommendedName>
        <fullName evidence="2">Polysaccharide lyase 14 domain-containing protein</fullName>
    </recommendedName>
</protein>
<dbReference type="EMBL" id="SRXU01000001">
    <property type="protein sequence ID" value="TGX46330.1"/>
    <property type="molecule type" value="Genomic_DNA"/>
</dbReference>
<dbReference type="Pfam" id="PF21294">
    <property type="entry name" value="Polysacc_lyase_14"/>
    <property type="match status" value="1"/>
</dbReference>
<reference evidence="3 4" key="1">
    <citation type="submission" date="2019-04" db="EMBL/GenBank/DDBJ databases">
        <title>Sphingomonas psychrotolerans sp. nov., isolated from soil in the Tianshan Mountains, Xinjiang, China.</title>
        <authorList>
            <person name="Luo Y."/>
            <person name="Sheng H."/>
        </authorList>
    </citation>
    <scope>NUCLEOTIDE SEQUENCE [LARGE SCALE GENOMIC DNA]</scope>
    <source>
        <strain evidence="3 4">KIS18-15</strain>
    </source>
</reference>
<dbReference type="PANTHER" id="PTHR40124">
    <property type="match status" value="1"/>
</dbReference>
<keyword evidence="1" id="KW-0732">Signal</keyword>
<comment type="caution">
    <text evidence="3">The sequence shown here is derived from an EMBL/GenBank/DDBJ whole genome shotgun (WGS) entry which is preliminary data.</text>
</comment>
<proteinExistence type="predicted"/>
<organism evidence="3 4">
    <name type="scientific">Sphingomonas naasensis</name>
    <dbReference type="NCBI Taxonomy" id="1344951"/>
    <lineage>
        <taxon>Bacteria</taxon>
        <taxon>Pseudomonadati</taxon>
        <taxon>Pseudomonadota</taxon>
        <taxon>Alphaproteobacteria</taxon>
        <taxon>Sphingomonadales</taxon>
        <taxon>Sphingomonadaceae</taxon>
        <taxon>Sphingomonas</taxon>
    </lineage>
</organism>
<dbReference type="PANTHER" id="PTHR40124:SF1">
    <property type="entry name" value="DISAGGREGATASE RELATED REPEAT PROTEIN"/>
    <property type="match status" value="1"/>
</dbReference>
<evidence type="ECO:0000313" key="4">
    <source>
        <dbReference type="Proteomes" id="UP000309848"/>
    </source>
</evidence>